<evidence type="ECO:0000313" key="9">
    <source>
        <dbReference type="EMBL" id="TDF92510.1"/>
    </source>
</evidence>
<keyword evidence="6 9" id="KW-0067">ATP-binding</keyword>
<dbReference type="CDD" id="cd03257">
    <property type="entry name" value="ABC_NikE_OppD_transporters"/>
    <property type="match status" value="1"/>
</dbReference>
<dbReference type="GO" id="GO:0005524">
    <property type="term" value="F:ATP binding"/>
    <property type="evidence" value="ECO:0007669"/>
    <property type="project" value="UniProtKB-KW"/>
</dbReference>
<dbReference type="PANTHER" id="PTHR43297">
    <property type="entry name" value="OLIGOPEPTIDE TRANSPORT ATP-BINDING PROTEIN APPD"/>
    <property type="match status" value="1"/>
</dbReference>
<dbReference type="FunFam" id="3.40.50.300:FF:000016">
    <property type="entry name" value="Oligopeptide ABC transporter ATP-binding component"/>
    <property type="match status" value="1"/>
</dbReference>
<name>A0A4R5KEE1_9BACL</name>
<dbReference type="GO" id="GO:0005886">
    <property type="term" value="C:plasma membrane"/>
    <property type="evidence" value="ECO:0007669"/>
    <property type="project" value="UniProtKB-SubCell"/>
</dbReference>
<dbReference type="InterPro" id="IPR025662">
    <property type="entry name" value="Sigma_54_int_dom_ATP-bd_1"/>
</dbReference>
<keyword evidence="7" id="KW-0472">Membrane</keyword>
<comment type="similarity">
    <text evidence="2">Belongs to the ABC transporter superfamily.</text>
</comment>
<dbReference type="InterPro" id="IPR013563">
    <property type="entry name" value="Oligopep_ABC_C"/>
</dbReference>
<keyword evidence="3" id="KW-0813">Transport</keyword>
<evidence type="ECO:0000259" key="8">
    <source>
        <dbReference type="PROSITE" id="PS50893"/>
    </source>
</evidence>
<dbReference type="EMBL" id="SMRT01000020">
    <property type="protein sequence ID" value="TDF92510.1"/>
    <property type="molecule type" value="Genomic_DNA"/>
</dbReference>
<dbReference type="SMART" id="SM00382">
    <property type="entry name" value="AAA"/>
    <property type="match status" value="1"/>
</dbReference>
<dbReference type="PROSITE" id="PS00211">
    <property type="entry name" value="ABC_TRANSPORTER_1"/>
    <property type="match status" value="1"/>
</dbReference>
<dbReference type="InterPro" id="IPR003439">
    <property type="entry name" value="ABC_transporter-like_ATP-bd"/>
</dbReference>
<dbReference type="AlphaFoldDB" id="A0A4R5KEE1"/>
<dbReference type="Pfam" id="PF00005">
    <property type="entry name" value="ABC_tran"/>
    <property type="match status" value="1"/>
</dbReference>
<evidence type="ECO:0000256" key="1">
    <source>
        <dbReference type="ARBA" id="ARBA00004202"/>
    </source>
</evidence>
<dbReference type="InterPro" id="IPR003593">
    <property type="entry name" value="AAA+_ATPase"/>
</dbReference>
<dbReference type="PROSITE" id="PS50893">
    <property type="entry name" value="ABC_TRANSPORTER_2"/>
    <property type="match status" value="1"/>
</dbReference>
<evidence type="ECO:0000256" key="7">
    <source>
        <dbReference type="ARBA" id="ARBA00023136"/>
    </source>
</evidence>
<dbReference type="Proteomes" id="UP000295636">
    <property type="component" value="Unassembled WGS sequence"/>
</dbReference>
<dbReference type="PROSITE" id="PS00675">
    <property type="entry name" value="SIGMA54_INTERACT_1"/>
    <property type="match status" value="1"/>
</dbReference>
<keyword evidence="4" id="KW-1003">Cell membrane</keyword>
<comment type="caution">
    <text evidence="9">The sequence shown here is derived from an EMBL/GenBank/DDBJ whole genome shotgun (WGS) entry which is preliminary data.</text>
</comment>
<dbReference type="InterPro" id="IPR017871">
    <property type="entry name" value="ABC_transporter-like_CS"/>
</dbReference>
<evidence type="ECO:0000256" key="2">
    <source>
        <dbReference type="ARBA" id="ARBA00005417"/>
    </source>
</evidence>
<dbReference type="InterPro" id="IPR050388">
    <property type="entry name" value="ABC_Ni/Peptide_Import"/>
</dbReference>
<dbReference type="SUPFAM" id="SSF52540">
    <property type="entry name" value="P-loop containing nucleoside triphosphate hydrolases"/>
    <property type="match status" value="1"/>
</dbReference>
<organism evidence="9 10">
    <name type="scientific">Paenibacillus piri</name>
    <dbReference type="NCBI Taxonomy" id="2547395"/>
    <lineage>
        <taxon>Bacteria</taxon>
        <taxon>Bacillati</taxon>
        <taxon>Bacillota</taxon>
        <taxon>Bacilli</taxon>
        <taxon>Bacillales</taxon>
        <taxon>Paenibacillaceae</taxon>
        <taxon>Paenibacillus</taxon>
    </lineage>
</organism>
<dbReference type="RefSeq" id="WP_133234995.1">
    <property type="nucleotide sequence ID" value="NZ_SMRT01000020.1"/>
</dbReference>
<evidence type="ECO:0000313" key="10">
    <source>
        <dbReference type="Proteomes" id="UP000295636"/>
    </source>
</evidence>
<evidence type="ECO:0000256" key="4">
    <source>
        <dbReference type="ARBA" id="ARBA00022475"/>
    </source>
</evidence>
<dbReference type="Pfam" id="PF08352">
    <property type="entry name" value="oligo_HPY"/>
    <property type="match status" value="1"/>
</dbReference>
<proteinExistence type="inferred from homology"/>
<comment type="subcellular location">
    <subcellularLocation>
        <location evidence="1">Cell membrane</location>
        <topology evidence="1">Peripheral membrane protein</topology>
    </subcellularLocation>
</comment>
<evidence type="ECO:0000256" key="3">
    <source>
        <dbReference type="ARBA" id="ARBA00022448"/>
    </source>
</evidence>
<dbReference type="GO" id="GO:0015833">
    <property type="term" value="P:peptide transport"/>
    <property type="evidence" value="ECO:0007669"/>
    <property type="project" value="InterPro"/>
</dbReference>
<dbReference type="Gene3D" id="3.40.50.300">
    <property type="entry name" value="P-loop containing nucleotide triphosphate hydrolases"/>
    <property type="match status" value="1"/>
</dbReference>
<protein>
    <submittedName>
        <fullName evidence="9">ABC transporter ATP-binding protein</fullName>
    </submittedName>
</protein>
<keyword evidence="5" id="KW-0547">Nucleotide-binding</keyword>
<dbReference type="OrthoDB" id="9806285at2"/>
<gene>
    <name evidence="9" type="ORF">E1757_29415</name>
</gene>
<dbReference type="GO" id="GO:0016887">
    <property type="term" value="F:ATP hydrolysis activity"/>
    <property type="evidence" value="ECO:0007669"/>
    <property type="project" value="InterPro"/>
</dbReference>
<sequence>MTDVLKIENLVTEFAAKQGMVAAVRGVSLNVKKGKTLVVLGESGSGKSVMLRSILRITPPGARLSGSIRFNDDELLQSTQKEIQAIRGNRIAMIFQDSLSALDPLYRVGAQIEETIRTHQKLPRSSARNQVVELFEKVGIPSPKERSRVFPHEMSGGMRQRAVIAMALACKPDILLADEPTTALDVTIQAQILNLFKKIQAEFGMSIIMVTHDIGVAAEMADEIAVMYAGKIVEHGAADQVLSNPAHPYTKGLMAATPRKGQRGRLMTIPGQPPLITKMPAGCAFAERCPEAHASCSDGTPDLVALRQGHQAACIHMEQGGRTAVQAAQRKYAGTL</sequence>
<reference evidence="9 10" key="1">
    <citation type="submission" date="2019-03" db="EMBL/GenBank/DDBJ databases">
        <title>This is whole genome sequence of Paenibacillus sp MS74 strain.</title>
        <authorList>
            <person name="Trinh H.N."/>
        </authorList>
    </citation>
    <scope>NUCLEOTIDE SEQUENCE [LARGE SCALE GENOMIC DNA]</scope>
    <source>
        <strain evidence="9 10">MS74</strain>
    </source>
</reference>
<dbReference type="PANTHER" id="PTHR43297:SF2">
    <property type="entry name" value="DIPEPTIDE TRANSPORT ATP-BINDING PROTEIN DPPD"/>
    <property type="match status" value="1"/>
</dbReference>
<accession>A0A4R5KEE1</accession>
<evidence type="ECO:0000256" key="6">
    <source>
        <dbReference type="ARBA" id="ARBA00022840"/>
    </source>
</evidence>
<dbReference type="InterPro" id="IPR027417">
    <property type="entry name" value="P-loop_NTPase"/>
</dbReference>
<dbReference type="NCBIfam" id="TIGR01727">
    <property type="entry name" value="oligo_HPY"/>
    <property type="match status" value="1"/>
</dbReference>
<feature type="domain" description="ABC transporter" evidence="8">
    <location>
        <begin position="5"/>
        <end position="254"/>
    </location>
</feature>
<keyword evidence="10" id="KW-1185">Reference proteome</keyword>
<evidence type="ECO:0000256" key="5">
    <source>
        <dbReference type="ARBA" id="ARBA00022741"/>
    </source>
</evidence>